<keyword evidence="2" id="KW-1185">Reference proteome</keyword>
<protein>
    <submittedName>
        <fullName evidence="1">Uncharacterized protein</fullName>
    </submittedName>
</protein>
<organism evidence="1 2">
    <name type="scientific">Legionella adelaidensis</name>
    <dbReference type="NCBI Taxonomy" id="45056"/>
    <lineage>
        <taxon>Bacteria</taxon>
        <taxon>Pseudomonadati</taxon>
        <taxon>Pseudomonadota</taxon>
        <taxon>Gammaproteobacteria</taxon>
        <taxon>Legionellales</taxon>
        <taxon>Legionellaceae</taxon>
        <taxon>Legionella</taxon>
    </lineage>
</organism>
<reference evidence="1 2" key="1">
    <citation type="submission" date="2015-11" db="EMBL/GenBank/DDBJ databases">
        <title>Identification of large and diverse effector repertoires of 38 Legionella species.</title>
        <authorList>
            <person name="Burstein D."/>
            <person name="Amaro F."/>
            <person name="Zusman T."/>
            <person name="Lifshitz Z."/>
            <person name="Cohen O."/>
            <person name="Gilbert J.A."/>
            <person name="Pupko T."/>
            <person name="Shuman H.A."/>
            <person name="Segal G."/>
        </authorList>
    </citation>
    <scope>NUCLEOTIDE SEQUENCE [LARGE SCALE GENOMIC DNA]</scope>
    <source>
        <strain evidence="1 2">1762-AUS-E</strain>
    </source>
</reference>
<evidence type="ECO:0000313" key="1">
    <source>
        <dbReference type="EMBL" id="KTC66223.1"/>
    </source>
</evidence>
<name>A0A0W0R553_9GAMM</name>
<dbReference type="EMBL" id="LNKA01000001">
    <property type="protein sequence ID" value="KTC66223.1"/>
    <property type="molecule type" value="Genomic_DNA"/>
</dbReference>
<dbReference type="Proteomes" id="UP000054859">
    <property type="component" value="Unassembled WGS sequence"/>
</dbReference>
<dbReference type="AlphaFoldDB" id="A0A0W0R553"/>
<evidence type="ECO:0000313" key="2">
    <source>
        <dbReference type="Proteomes" id="UP000054859"/>
    </source>
</evidence>
<gene>
    <name evidence="1" type="ORF">Lade_0881</name>
</gene>
<accession>A0A0W0R553</accession>
<proteinExistence type="predicted"/>
<dbReference type="STRING" id="45056.Lade_0881"/>
<sequence>MNTRMQVAMQQEVYAQIKDGRLRPRKCWLCKSGEEIAAILPERAAIKRSYPAIMRAALNVLANARDRRFSPYLVG</sequence>
<comment type="caution">
    <text evidence="1">The sequence shown here is derived from an EMBL/GenBank/DDBJ whole genome shotgun (WGS) entry which is preliminary data.</text>
</comment>